<sequence>MSSLKEWWRRRRQESLRRRLVYSAKSRCACGAGFAYDKRTSHTVWDCSAIILGDALLGGEASAAVHSNPCTYFEMLSERHPAAQGATTRPA</sequence>
<reference evidence="1 2" key="1">
    <citation type="submission" date="2022-08" db="EMBL/GenBank/DDBJ databases">
        <authorList>
            <person name="Li F."/>
        </authorList>
    </citation>
    <scope>NUCLEOTIDE SEQUENCE [LARGE SCALE GENOMIC DNA]</scope>
    <source>
        <strain evidence="1 2">10F1B-8-1</strain>
    </source>
</reference>
<protein>
    <submittedName>
        <fullName evidence="1">Uncharacterized protein</fullName>
    </submittedName>
</protein>
<evidence type="ECO:0000313" key="2">
    <source>
        <dbReference type="Proteomes" id="UP001205337"/>
    </source>
</evidence>
<dbReference type="Proteomes" id="UP001205337">
    <property type="component" value="Unassembled WGS sequence"/>
</dbReference>
<gene>
    <name evidence="1" type="ORF">NUH29_03210</name>
</gene>
<dbReference type="EMBL" id="JANTHX010000004">
    <property type="protein sequence ID" value="MCS0498558.1"/>
    <property type="molecule type" value="Genomic_DNA"/>
</dbReference>
<organism evidence="1 2">
    <name type="scientific">Protaetiibacter mangrovi</name>
    <dbReference type="NCBI Taxonomy" id="2970926"/>
    <lineage>
        <taxon>Bacteria</taxon>
        <taxon>Bacillati</taxon>
        <taxon>Actinomycetota</taxon>
        <taxon>Actinomycetes</taxon>
        <taxon>Micrococcales</taxon>
        <taxon>Microbacteriaceae</taxon>
        <taxon>Protaetiibacter</taxon>
    </lineage>
</organism>
<accession>A0ABT1ZCW3</accession>
<name>A0ABT1ZCW3_9MICO</name>
<comment type="caution">
    <text evidence="1">The sequence shown here is derived from an EMBL/GenBank/DDBJ whole genome shotgun (WGS) entry which is preliminary data.</text>
</comment>
<keyword evidence="2" id="KW-1185">Reference proteome</keyword>
<proteinExistence type="predicted"/>
<dbReference type="RefSeq" id="WP_258797511.1">
    <property type="nucleotide sequence ID" value="NZ_JANTHX010000004.1"/>
</dbReference>
<evidence type="ECO:0000313" key="1">
    <source>
        <dbReference type="EMBL" id="MCS0498558.1"/>
    </source>
</evidence>